<dbReference type="GO" id="GO:0019281">
    <property type="term" value="P:L-methionine biosynthetic process from homoserine via O-succinyl-L-homoserine and cystathionine"/>
    <property type="evidence" value="ECO:0007669"/>
    <property type="project" value="InterPro"/>
</dbReference>
<sequence length="314" mass="35955">MPIRIPDRLPAANVLSQENIFVMTETRAVNQEIRPMRVLLLNLMPKKIETENQLLRMLSNSPLQINVDLLRIDDRPSKNTPQSHLESFYHDFEQIKDQFYDGLIITGAPLGLTDFCDVVYWEKIEQIVAWAKSHVTSTLFLCWAAQAGLKILYGLDKRTRLEKLSGVYEHQNLGGYDPLVRGFDDVFLAPHSRYADFPIALLREKTDLKILAASEKVGVYLAASPDGRQVFVTGHPEYDAHTLDNEYRRDLEVGIAPVMPENYYPDNNATNLPRATWRSHGHLLFANWLNYHVYQLTPYDLNTLNATGEALTRD</sequence>
<dbReference type="OrthoDB" id="9772423at2"/>
<feature type="binding site" evidence="6">
    <location>
        <position position="192"/>
    </location>
    <ligand>
        <name>substrate</name>
    </ligand>
</feature>
<dbReference type="PANTHER" id="PTHR20919">
    <property type="entry name" value="HOMOSERINE O-SUCCINYLTRANSFERASE"/>
    <property type="match status" value="1"/>
</dbReference>
<keyword evidence="6" id="KW-0486">Methionine biosynthesis</keyword>
<accession>A0A1Y0D111</accession>
<dbReference type="PIRSF" id="PIRSF000450">
    <property type="entry name" value="H_ser_succinyltr"/>
    <property type="match status" value="1"/>
</dbReference>
<gene>
    <name evidence="6" type="primary">metAS</name>
    <name evidence="8" type="ORF">CBP12_11935</name>
</gene>
<evidence type="ECO:0000313" key="9">
    <source>
        <dbReference type="Proteomes" id="UP000243793"/>
    </source>
</evidence>
<feature type="site" description="Important for acyl-CoA specificity" evidence="6">
    <location>
        <position position="111"/>
    </location>
</feature>
<dbReference type="AlphaFoldDB" id="A0A1Y0D111"/>
<dbReference type="GO" id="GO:0004414">
    <property type="term" value="F:homoserine O-acetyltransferase activity"/>
    <property type="evidence" value="ECO:0007669"/>
    <property type="project" value="UniProtKB-UniRule"/>
</dbReference>
<dbReference type="EMBL" id="CP021376">
    <property type="protein sequence ID" value="ART80775.1"/>
    <property type="molecule type" value="Genomic_DNA"/>
</dbReference>
<dbReference type="Pfam" id="PF04204">
    <property type="entry name" value="HTS"/>
    <property type="match status" value="1"/>
</dbReference>
<dbReference type="PANTHER" id="PTHR20919:SF0">
    <property type="entry name" value="HOMOSERINE O-SUCCINYLTRANSFERASE"/>
    <property type="match status" value="1"/>
</dbReference>
<feature type="binding site" evidence="6">
    <location>
        <position position="163"/>
    </location>
    <ligand>
        <name>substrate</name>
    </ligand>
</feature>
<dbReference type="Proteomes" id="UP000243793">
    <property type="component" value="Chromosome"/>
</dbReference>
<evidence type="ECO:0000256" key="5">
    <source>
        <dbReference type="ARBA" id="ARBA00023315"/>
    </source>
</evidence>
<comment type="catalytic activity">
    <reaction evidence="6">
        <text>L-homoserine + succinyl-CoA = O-succinyl-L-homoserine + CoA</text>
        <dbReference type="Rhea" id="RHEA:22008"/>
        <dbReference type="ChEBI" id="CHEBI:57287"/>
        <dbReference type="ChEBI" id="CHEBI:57292"/>
        <dbReference type="ChEBI" id="CHEBI:57476"/>
        <dbReference type="ChEBI" id="CHEBI:57661"/>
        <dbReference type="EC" id="2.3.1.46"/>
    </reaction>
</comment>
<name>A0A1Y0D111_9GAMM</name>
<evidence type="ECO:0000256" key="4">
    <source>
        <dbReference type="ARBA" id="ARBA00022679"/>
    </source>
</evidence>
<comment type="subcellular location">
    <subcellularLocation>
        <location evidence="1 6">Cytoplasm</location>
    </subcellularLocation>
</comment>
<dbReference type="InterPro" id="IPR033752">
    <property type="entry name" value="MetA_family"/>
</dbReference>
<evidence type="ECO:0000256" key="1">
    <source>
        <dbReference type="ARBA" id="ARBA00004496"/>
    </source>
</evidence>
<evidence type="ECO:0000256" key="7">
    <source>
        <dbReference type="PIRSR" id="PIRSR000450-1"/>
    </source>
</evidence>
<comment type="pathway">
    <text evidence="6">Amino-acid biosynthesis; L-methionine biosynthesis via de novo pathway; O-succinyl-L-homoserine from L-homoserine: step 1/1.</text>
</comment>
<dbReference type="SUPFAM" id="SSF52317">
    <property type="entry name" value="Class I glutamine amidotransferase-like"/>
    <property type="match status" value="1"/>
</dbReference>
<dbReference type="InterPro" id="IPR005697">
    <property type="entry name" value="HST_MetA"/>
</dbReference>
<dbReference type="GO" id="GO:0005737">
    <property type="term" value="C:cytoplasm"/>
    <property type="evidence" value="ECO:0007669"/>
    <property type="project" value="UniProtKB-SubCell"/>
</dbReference>
<keyword evidence="9" id="KW-1185">Reference proteome</keyword>
<keyword evidence="3 6" id="KW-0028">Amino-acid biosynthesis</keyword>
<feature type="binding site" evidence="6">
    <location>
        <position position="249"/>
    </location>
    <ligand>
        <name>substrate</name>
    </ligand>
</feature>
<dbReference type="EC" id="2.3.1.46" evidence="6"/>
<dbReference type="CDD" id="cd03131">
    <property type="entry name" value="GATase1_HTS"/>
    <property type="match status" value="1"/>
</dbReference>
<comment type="similarity">
    <text evidence="6">Belongs to the MetA family.</text>
</comment>
<comment type="function">
    <text evidence="6">Transfers a succinyl group from succinyl-CoA to L-homoserine, forming succinyl-L-homoserine.</text>
</comment>
<proteinExistence type="inferred from homology"/>
<evidence type="ECO:0000256" key="3">
    <source>
        <dbReference type="ARBA" id="ARBA00022605"/>
    </source>
</evidence>
<comment type="caution">
    <text evidence="6">Lacks conserved residue(s) required for the propagation of feature annotation.</text>
</comment>
<dbReference type="FunFam" id="3.40.50.880:FF:000004">
    <property type="entry name" value="Homoserine O-succinyltransferase"/>
    <property type="match status" value="1"/>
</dbReference>
<evidence type="ECO:0000256" key="6">
    <source>
        <dbReference type="HAMAP-Rule" id="MF_00295"/>
    </source>
</evidence>
<dbReference type="RefSeq" id="WP_086964703.1">
    <property type="nucleotide sequence ID" value="NZ_CP021376.1"/>
</dbReference>
<keyword evidence="4 6" id="KW-0808">Transferase</keyword>
<dbReference type="HAMAP" id="MF_00295">
    <property type="entry name" value="MetA_acyltransf"/>
    <property type="match status" value="1"/>
</dbReference>
<evidence type="ECO:0000313" key="8">
    <source>
        <dbReference type="EMBL" id="ART80775.1"/>
    </source>
</evidence>
<reference evidence="9" key="1">
    <citation type="submission" date="2017-05" db="EMBL/GenBank/DDBJ databases">
        <authorList>
            <person name="Sung H."/>
        </authorList>
    </citation>
    <scope>NUCLEOTIDE SEQUENCE [LARGE SCALE GENOMIC DNA]</scope>
    <source>
        <strain evidence="9">AMac2203</strain>
    </source>
</reference>
<dbReference type="UniPathway" id="UPA00051">
    <property type="reaction ID" value="UER00075"/>
</dbReference>
<evidence type="ECO:0000256" key="2">
    <source>
        <dbReference type="ARBA" id="ARBA00022490"/>
    </source>
</evidence>
<keyword evidence="2 6" id="KW-0963">Cytoplasm</keyword>
<dbReference type="NCBIfam" id="TIGR01001">
    <property type="entry name" value="metA"/>
    <property type="match status" value="1"/>
</dbReference>
<feature type="active site" evidence="6">
    <location>
        <position position="237"/>
    </location>
</feature>
<protein>
    <recommendedName>
        <fullName evidence="6">Homoserine O-succinyltransferase</fullName>
        <shortName evidence="6">HST</shortName>
        <ecNumber evidence="6">2.3.1.46</ecNumber>
    </recommendedName>
    <alternativeName>
        <fullName evidence="6">Homoserine transsuccinylase</fullName>
        <shortName evidence="6">HTS</shortName>
    </alternativeName>
</protein>
<dbReference type="GO" id="GO:0008899">
    <property type="term" value="F:homoserine O-succinyltransferase activity"/>
    <property type="evidence" value="ECO:0007669"/>
    <property type="project" value="UniProtKB-EC"/>
</dbReference>
<dbReference type="KEGG" id="ocm:CBP12_11935"/>
<feature type="active site" description="Proton acceptor" evidence="6">
    <location>
        <position position="235"/>
    </location>
</feature>
<feature type="site" description="Important for substrate specificity" evidence="6">
    <location>
        <position position="192"/>
    </location>
</feature>
<dbReference type="InterPro" id="IPR029062">
    <property type="entry name" value="Class_I_gatase-like"/>
</dbReference>
<organism evidence="8 9">
    <name type="scientific">Oceanisphaera avium</name>
    <dbReference type="NCBI Taxonomy" id="1903694"/>
    <lineage>
        <taxon>Bacteria</taxon>
        <taxon>Pseudomonadati</taxon>
        <taxon>Pseudomonadota</taxon>
        <taxon>Gammaproteobacteria</taxon>
        <taxon>Aeromonadales</taxon>
        <taxon>Aeromonadaceae</taxon>
        <taxon>Oceanisphaera</taxon>
    </lineage>
</organism>
<feature type="active site" description="Acyl-thioester intermediate" evidence="6 7">
    <location>
        <position position="142"/>
    </location>
</feature>
<keyword evidence="5 6" id="KW-0012">Acyltransferase</keyword>
<dbReference type="Gene3D" id="3.40.50.880">
    <property type="match status" value="1"/>
</dbReference>